<evidence type="ECO:0000313" key="4">
    <source>
        <dbReference type="Proteomes" id="UP000281094"/>
    </source>
</evidence>
<dbReference type="Proteomes" id="UP000281094">
    <property type="component" value="Unassembled WGS sequence"/>
</dbReference>
<dbReference type="GO" id="GO:0004519">
    <property type="term" value="F:endonuclease activity"/>
    <property type="evidence" value="ECO:0007669"/>
    <property type="project" value="UniProtKB-KW"/>
</dbReference>
<dbReference type="PANTHER" id="PTHR38590">
    <property type="entry name" value="BLL0828 PROTEIN"/>
    <property type="match status" value="1"/>
</dbReference>
<dbReference type="InterPro" id="IPR047216">
    <property type="entry name" value="Endonuclease_DUF559_bact"/>
</dbReference>
<sequence length="196" mass="22410">MEGSRRPAQGRAQRHSGERGVRALVENNSPSPPRSARHLSPKGRGWSKPHPSRVKPTGALKRARTMRKKPTDAEAWLWTELRKERLNGYRFSRQVPLGRYIADFVCRKERLIVEVDGSQHAESTRDAVRTDWLNRNGYSVLRFWNEEVLRQRTVVLNTILAALDKRLPPSDFHAPAHPLPGGERCRVQRGGEGMRP</sequence>
<dbReference type="EMBL" id="RCWN01000001">
    <property type="protein sequence ID" value="RLQ87107.1"/>
    <property type="molecule type" value="Genomic_DNA"/>
</dbReference>
<dbReference type="Pfam" id="PF04480">
    <property type="entry name" value="DUF559"/>
    <property type="match status" value="1"/>
</dbReference>
<evidence type="ECO:0000259" key="2">
    <source>
        <dbReference type="Pfam" id="PF04480"/>
    </source>
</evidence>
<dbReference type="SUPFAM" id="SSF52980">
    <property type="entry name" value="Restriction endonuclease-like"/>
    <property type="match status" value="1"/>
</dbReference>
<dbReference type="InterPro" id="IPR011335">
    <property type="entry name" value="Restrct_endonuc-II-like"/>
</dbReference>
<dbReference type="RefSeq" id="WP_121644075.1">
    <property type="nucleotide sequence ID" value="NZ_RCWN01000001.1"/>
</dbReference>
<accession>A0A3L7J8P3</accession>
<reference evidence="3 4" key="1">
    <citation type="submission" date="2018-10" db="EMBL/GenBank/DDBJ databases">
        <title>Notoacmeibacter sp. M2BS9Y-3-1, whole genome shotgun sequence.</title>
        <authorList>
            <person name="Tuo L."/>
        </authorList>
    </citation>
    <scope>NUCLEOTIDE SEQUENCE [LARGE SCALE GENOMIC DNA]</scope>
    <source>
        <strain evidence="3 4">M2BS9Y-3-1</strain>
    </source>
</reference>
<evidence type="ECO:0000256" key="1">
    <source>
        <dbReference type="SAM" id="MobiDB-lite"/>
    </source>
</evidence>
<dbReference type="AlphaFoldDB" id="A0A3L7J8P3"/>
<proteinExistence type="predicted"/>
<keyword evidence="3" id="KW-0378">Hydrolase</keyword>
<dbReference type="InterPro" id="IPR007569">
    <property type="entry name" value="DUF559"/>
</dbReference>
<keyword evidence="4" id="KW-1185">Reference proteome</keyword>
<feature type="region of interest" description="Disordered" evidence="1">
    <location>
        <begin position="171"/>
        <end position="196"/>
    </location>
</feature>
<dbReference type="CDD" id="cd01038">
    <property type="entry name" value="Endonuclease_DUF559"/>
    <property type="match status" value="1"/>
</dbReference>
<evidence type="ECO:0000313" key="3">
    <source>
        <dbReference type="EMBL" id="RLQ87107.1"/>
    </source>
</evidence>
<keyword evidence="3" id="KW-0255">Endonuclease</keyword>
<feature type="region of interest" description="Disordered" evidence="1">
    <location>
        <begin position="1"/>
        <end position="67"/>
    </location>
</feature>
<feature type="domain" description="DUF559" evidence="2">
    <location>
        <begin position="61"/>
        <end position="163"/>
    </location>
</feature>
<keyword evidence="3" id="KW-0540">Nuclease</keyword>
<organism evidence="3 4">
    <name type="scientific">Notoacmeibacter ruber</name>
    <dbReference type="NCBI Taxonomy" id="2670375"/>
    <lineage>
        <taxon>Bacteria</taxon>
        <taxon>Pseudomonadati</taxon>
        <taxon>Pseudomonadota</taxon>
        <taxon>Alphaproteobacteria</taxon>
        <taxon>Hyphomicrobiales</taxon>
        <taxon>Notoacmeibacteraceae</taxon>
        <taxon>Notoacmeibacter</taxon>
    </lineage>
</organism>
<gene>
    <name evidence="3" type="ORF">D8780_01645</name>
</gene>
<comment type="caution">
    <text evidence="3">The sequence shown here is derived from an EMBL/GenBank/DDBJ whole genome shotgun (WGS) entry which is preliminary data.</text>
</comment>
<name>A0A3L7J8P3_9HYPH</name>
<feature type="compositionally biased region" description="Basic residues" evidence="1">
    <location>
        <begin position="35"/>
        <end position="53"/>
    </location>
</feature>
<protein>
    <submittedName>
        <fullName evidence="3">Endonuclease domain-containing protein</fullName>
    </submittedName>
</protein>
<dbReference type="Gene3D" id="3.40.960.10">
    <property type="entry name" value="VSR Endonuclease"/>
    <property type="match status" value="1"/>
</dbReference>
<dbReference type="PANTHER" id="PTHR38590:SF1">
    <property type="entry name" value="BLL0828 PROTEIN"/>
    <property type="match status" value="1"/>
</dbReference>